<feature type="compositionally biased region" description="Basic and acidic residues" evidence="1">
    <location>
        <begin position="454"/>
        <end position="471"/>
    </location>
</feature>
<keyword evidence="2" id="KW-0732">Signal</keyword>
<feature type="compositionally biased region" description="Basic and acidic residues" evidence="1">
    <location>
        <begin position="341"/>
        <end position="351"/>
    </location>
</feature>
<organism evidence="3 4">
    <name type="scientific">Plasmodium gallinaceum</name>
    <dbReference type="NCBI Taxonomy" id="5849"/>
    <lineage>
        <taxon>Eukaryota</taxon>
        <taxon>Sar</taxon>
        <taxon>Alveolata</taxon>
        <taxon>Apicomplexa</taxon>
        <taxon>Aconoidasida</taxon>
        <taxon>Haemosporida</taxon>
        <taxon>Plasmodiidae</taxon>
        <taxon>Plasmodium</taxon>
        <taxon>Plasmodium (Haemamoeba)</taxon>
    </lineage>
</organism>
<gene>
    <name evidence="3" type="primary">RON4</name>
    <name evidence="3" type="ORF">PGAL8A_00342600</name>
</gene>
<feature type="compositionally biased region" description="Basic and acidic residues" evidence="1">
    <location>
        <begin position="232"/>
        <end position="244"/>
    </location>
</feature>
<feature type="compositionally biased region" description="Polar residues" evidence="1">
    <location>
        <begin position="247"/>
        <end position="271"/>
    </location>
</feature>
<name>A0A1J1GY53_PLAGA</name>
<feature type="compositionally biased region" description="Basic and acidic residues" evidence="1">
    <location>
        <begin position="322"/>
        <end position="333"/>
    </location>
</feature>
<evidence type="ECO:0000313" key="3">
    <source>
        <dbReference type="EMBL" id="CRG96208.1"/>
    </source>
</evidence>
<feature type="compositionally biased region" description="Low complexity" evidence="1">
    <location>
        <begin position="418"/>
        <end position="451"/>
    </location>
</feature>
<feature type="compositionally biased region" description="Basic and acidic residues" evidence="1">
    <location>
        <begin position="286"/>
        <end position="297"/>
    </location>
</feature>
<sequence length="947" mass="109274">MSNIRFFVCVFLVLSTFIDKIKPLKENDGRLNVSFFQASPQNHSKDQEDDNSQKDKQINNPIINPIPLREGSSDALNDNEEYNKNKNIDENVHTKEQNQYWDNHGEGHDTGQNVEHNIDQGKNTSDQGDEQHKDTSNQIGDTPSHTNEEHKRETGHGEGTTSQRNEEHKHETGQGEDTTSQRDEEHKNETTQGEDTTSQRDEEHKNETTQGEDASNQRNEEHKNETGQGEDTAYHRDEEHKDETTQGEDTTSQKNEQNKNETTQGEDASNQRNEEHKNETGQGEDTAYHRDEEHKDVTTQGENTFDYRNEQHKNETTQGEDTAYHRDEEHKDVTTQGENTFDYRNEQHKNETTQGENTFDYRNEQHKNETTQGEDTAYHRDEEHKDVTTQGEDTFGYRNEQHKDVTTQGEDTTEQRNDYYNFNTDDNNYGNNEKSTQNNNQQENTENLSNTSSDESHNGYKDNEENGKTSSEDSSVENNMHKFSGATNLHENRDALKLDMFNGKGIYTSIKERTILEIMKCAGDGITGLLRLKENDDAKHIFEEALTKLNINEEQLISNPNLLSLEMYDKILSAMFKIMTDMSFYENPNFYESMGINKSILNQSLKELKIKMLKKIGVIYSKLPPIIKEKKQSCPVKDYIVSITSRELAQRMAIMFTKWLSPEEYGSVIDTSNNIELNVLCAGSSILIQQHKYFQNVLGFELDYDHAYLSLIDELLAIDKRYNKNEEYSKMLKKIKKSKVFNYCTKIMRIGGNVSSVPFKHENVKKPSTSLVGSLGNLVKAHMNTYYTAIAKRINSYYHYIEKKNKKSSHLKIISVCTLLHLTDILYKCSDEHTKNVFDFFNLQLNTLNIEGKKILKPLVELDFLNNEKYSHLKEICEPTNNVVDETLAKLLVLLSTESHDLLANELEKKGLDEDYVKEEIKNINEDGENVNEQGEEEVENLVFEDL</sequence>
<dbReference type="AlphaFoldDB" id="A0A1J1GY53"/>
<dbReference type="VEuPathDB" id="PlasmoDB:PGAL8A_00342600"/>
<feature type="region of interest" description="Disordered" evidence="1">
    <location>
        <begin position="37"/>
        <end position="479"/>
    </location>
</feature>
<accession>A0A1J1GY53</accession>
<feature type="signal peptide" evidence="2">
    <location>
        <begin position="1"/>
        <end position="23"/>
    </location>
</feature>
<feature type="chain" id="PRO_5012385031" evidence="2">
    <location>
        <begin position="24"/>
        <end position="947"/>
    </location>
</feature>
<feature type="compositionally biased region" description="Basic and acidic residues" evidence="1">
    <location>
        <begin position="43"/>
        <end position="57"/>
    </location>
</feature>
<evidence type="ECO:0000256" key="2">
    <source>
        <dbReference type="SAM" id="SignalP"/>
    </source>
</evidence>
<feature type="compositionally biased region" description="Basic and acidic residues" evidence="1">
    <location>
        <begin position="305"/>
        <end position="315"/>
    </location>
</feature>
<feature type="compositionally biased region" description="Polar residues" evidence="1">
    <location>
        <begin position="208"/>
        <end position="217"/>
    </location>
</feature>
<dbReference type="OrthoDB" id="372438at2759"/>
<feature type="compositionally biased region" description="Low complexity" evidence="1">
    <location>
        <begin position="58"/>
        <end position="67"/>
    </location>
</feature>
<comment type="caution">
    <text evidence="3">The sequence shown here is derived from an EMBL/GenBank/DDBJ whole genome shotgun (WGS) entry which is preliminary data.</text>
</comment>
<feature type="compositionally biased region" description="Basic and acidic residues" evidence="1">
    <location>
        <begin position="197"/>
        <end position="207"/>
    </location>
</feature>
<reference evidence="3" key="1">
    <citation type="submission" date="2015-04" db="EMBL/GenBank/DDBJ databases">
        <authorList>
            <consortium name="Pathogen Informatics"/>
        </authorList>
    </citation>
    <scope>NUCLEOTIDE SEQUENCE [LARGE SCALE GENOMIC DNA]</scope>
    <source>
        <strain evidence="3">8A</strain>
    </source>
</reference>
<feature type="compositionally biased region" description="Polar residues" evidence="1">
    <location>
        <begin position="110"/>
        <end position="126"/>
    </location>
</feature>
<protein>
    <submittedName>
        <fullName evidence="3">Rhoptry neck protein 4, putative</fullName>
    </submittedName>
</protein>
<dbReference type="RefSeq" id="XP_028529013.1">
    <property type="nucleotide sequence ID" value="XM_028672463.1"/>
</dbReference>
<feature type="compositionally biased region" description="Basic and acidic residues" evidence="1">
    <location>
        <begin position="146"/>
        <end position="156"/>
    </location>
</feature>
<feature type="compositionally biased region" description="Basic and acidic residues" evidence="1">
    <location>
        <begin position="359"/>
        <end position="369"/>
    </location>
</feature>
<evidence type="ECO:0000313" key="4">
    <source>
        <dbReference type="Proteomes" id="UP000220797"/>
    </source>
</evidence>
<feature type="compositionally biased region" description="Basic and acidic residues" evidence="1">
    <location>
        <begin position="376"/>
        <end position="387"/>
    </location>
</feature>
<dbReference type="GeneID" id="39731956"/>
<dbReference type="Proteomes" id="UP000220797">
    <property type="component" value="Unassembled WGS sequence"/>
</dbReference>
<feature type="compositionally biased region" description="Polar residues" evidence="1">
    <location>
        <begin position="136"/>
        <end position="145"/>
    </location>
</feature>
<proteinExistence type="predicted"/>
<feature type="compositionally biased region" description="Basic and acidic residues" evidence="1">
    <location>
        <begin position="81"/>
        <end position="96"/>
    </location>
</feature>
<keyword evidence="4" id="KW-1185">Reference proteome</keyword>
<feature type="compositionally biased region" description="Basic and acidic residues" evidence="1">
    <location>
        <begin position="164"/>
        <end position="189"/>
    </location>
</feature>
<evidence type="ECO:0000256" key="1">
    <source>
        <dbReference type="SAM" id="MobiDB-lite"/>
    </source>
</evidence>
<dbReference type="EMBL" id="CVMV01000059">
    <property type="protein sequence ID" value="CRG96208.1"/>
    <property type="molecule type" value="Genomic_DNA"/>
</dbReference>